<keyword evidence="1" id="KW-0808">Transferase</keyword>
<dbReference type="PIRSF" id="PIRSF017393">
    <property type="entry name" value="MTase_SAV2177"/>
    <property type="match status" value="1"/>
</dbReference>
<evidence type="ECO:0000313" key="2">
    <source>
        <dbReference type="Proteomes" id="UP000516428"/>
    </source>
</evidence>
<dbReference type="EMBL" id="CP061281">
    <property type="protein sequence ID" value="QNS03513.1"/>
    <property type="molecule type" value="Genomic_DNA"/>
</dbReference>
<name>A0A7H1B458_9ACTN</name>
<dbReference type="Gene3D" id="3.40.50.150">
    <property type="entry name" value="Vaccinia Virus protein VP39"/>
    <property type="match status" value="1"/>
</dbReference>
<dbReference type="Proteomes" id="UP000516428">
    <property type="component" value="Chromosome"/>
</dbReference>
<dbReference type="InterPro" id="IPR029063">
    <property type="entry name" value="SAM-dependent_MTases_sf"/>
</dbReference>
<dbReference type="Pfam" id="PF04672">
    <property type="entry name" value="Methyltransf_19"/>
    <property type="match status" value="1"/>
</dbReference>
<dbReference type="GO" id="GO:0032259">
    <property type="term" value="P:methylation"/>
    <property type="evidence" value="ECO:0007669"/>
    <property type="project" value="UniProtKB-KW"/>
</dbReference>
<dbReference type="AlphaFoldDB" id="A0A7H1B458"/>
<proteinExistence type="predicted"/>
<protein>
    <submittedName>
        <fullName evidence="1">SAM-dependent methyltransferase</fullName>
    </submittedName>
</protein>
<dbReference type="GO" id="GO:0008168">
    <property type="term" value="F:methyltransferase activity"/>
    <property type="evidence" value="ECO:0007669"/>
    <property type="project" value="UniProtKB-KW"/>
</dbReference>
<accession>A0A7H1B458</accession>
<keyword evidence="1" id="KW-0489">Methyltransferase</keyword>
<dbReference type="SUPFAM" id="SSF53335">
    <property type="entry name" value="S-adenosyl-L-methionine-dependent methyltransferases"/>
    <property type="match status" value="1"/>
</dbReference>
<organism evidence="1 2">
    <name type="scientific">Streptomyces xanthii</name>
    <dbReference type="NCBI Taxonomy" id="2768069"/>
    <lineage>
        <taxon>Bacteria</taxon>
        <taxon>Bacillati</taxon>
        <taxon>Actinomycetota</taxon>
        <taxon>Actinomycetes</taxon>
        <taxon>Kitasatosporales</taxon>
        <taxon>Streptomycetaceae</taxon>
        <taxon>Streptomyces</taxon>
    </lineage>
</organism>
<evidence type="ECO:0000313" key="1">
    <source>
        <dbReference type="EMBL" id="QNS03513.1"/>
    </source>
</evidence>
<gene>
    <name evidence="1" type="ORF">IAG42_07625</name>
</gene>
<keyword evidence="2" id="KW-1185">Reference proteome</keyword>
<dbReference type="RefSeq" id="WP_188336267.1">
    <property type="nucleotide sequence ID" value="NZ_CP061281.1"/>
</dbReference>
<dbReference type="InterPro" id="IPR006764">
    <property type="entry name" value="SAM_dep_MeTrfase_SAV2177_type"/>
</dbReference>
<sequence>MTDATAPRTDAEAWQQVRERIDTTRPHPARVYDALVGGKNHYAVDRAAATKALGHNPRGYLDVRHNRDFMRRAVLHLTRDHGLRQFLDIGTGLPTRPNVHEIAQGVDPSARVVYVDHDPVVLAHARALLSGGPEGRTAYLDADLRDPAAILKGARDTLEWDRPVALGLAAVLHFVPEPEASAITAELTAALPSGSAVFLSHLTADLNPDTILPGLKATGMPFTLRSRAEVLRFLTDNGLEPVEPGVVPVHHWHPDGTWRHTELEPAEEAALDPLERAARRGIGDVRDEDINIYGVVALKP</sequence>
<reference evidence="1 2" key="1">
    <citation type="submission" date="2020-09" db="EMBL/GenBank/DDBJ databases">
        <title>A novel species.</title>
        <authorList>
            <person name="Gao J."/>
        </authorList>
    </citation>
    <scope>NUCLEOTIDE SEQUENCE [LARGE SCALE GENOMIC DNA]</scope>
    <source>
        <strain evidence="1 2">CRXT-Y-14</strain>
    </source>
</reference>
<dbReference type="KEGG" id="sxn:IAG42_07625"/>